<dbReference type="RefSeq" id="WP_152891619.1">
    <property type="nucleotide sequence ID" value="NZ_WHJC01000326.1"/>
</dbReference>
<protein>
    <submittedName>
        <fullName evidence="2">Methenyltetrahydrofolate cyclohydrolase</fullName>
    </submittedName>
</protein>
<organism evidence="2 3">
    <name type="scientific">Clostridium tarantellae</name>
    <dbReference type="NCBI Taxonomy" id="39493"/>
    <lineage>
        <taxon>Bacteria</taxon>
        <taxon>Bacillati</taxon>
        <taxon>Bacillota</taxon>
        <taxon>Clostridia</taxon>
        <taxon>Eubacteriales</taxon>
        <taxon>Clostridiaceae</taxon>
        <taxon>Clostridium</taxon>
    </lineage>
</organism>
<dbReference type="OrthoDB" id="7959174at2"/>
<dbReference type="EMBL" id="WHJC01000326">
    <property type="protein sequence ID" value="MPQ44819.1"/>
    <property type="molecule type" value="Genomic_DNA"/>
</dbReference>
<gene>
    <name evidence="2" type="ORF">GBZ86_13850</name>
</gene>
<dbReference type="GO" id="GO:0016787">
    <property type="term" value="F:hydrolase activity"/>
    <property type="evidence" value="ECO:0007669"/>
    <property type="project" value="UniProtKB-KW"/>
</dbReference>
<feature type="domain" description="Cyclodeaminase/cyclohydrolase" evidence="1">
    <location>
        <begin position="6"/>
        <end position="188"/>
    </location>
</feature>
<dbReference type="Pfam" id="PF04961">
    <property type="entry name" value="FTCD_C"/>
    <property type="match status" value="1"/>
</dbReference>
<dbReference type="InterPro" id="IPR007044">
    <property type="entry name" value="Cyclodeamin/CycHdrlase"/>
</dbReference>
<dbReference type="Proteomes" id="UP000430345">
    <property type="component" value="Unassembled WGS sequence"/>
</dbReference>
<evidence type="ECO:0000259" key="1">
    <source>
        <dbReference type="Pfam" id="PF04961"/>
    </source>
</evidence>
<sequence length="213" mass="23898">MKNMEIGSFIKELSSNSPAPGGGAASALSGALAVALTSMVYNLTVGKKVYNELDEDKKNKLLINLEECNNLNEKMLLVMNRDKEVFLELMNSYKLSKETDEDKKIRKEVIEKCTKEAMNVPLQLAKVSMKFYENIKFAAKYGNKNLISDAAVACIMLGACIESSIINTEVNLAFIEDKELKGDIRKVLDDLKFMNNKFKTEILEYTNSTINKE</sequence>
<evidence type="ECO:0000313" key="3">
    <source>
        <dbReference type="Proteomes" id="UP000430345"/>
    </source>
</evidence>
<keyword evidence="3" id="KW-1185">Reference proteome</keyword>
<keyword evidence="2" id="KW-0378">Hydrolase</keyword>
<name>A0A6I1MXE1_9CLOT</name>
<reference evidence="2 3" key="1">
    <citation type="submission" date="2019-10" db="EMBL/GenBank/DDBJ databases">
        <title>The Genome Sequence of Clostridium tarantellae Isolated from Fish Brain.</title>
        <authorList>
            <person name="Bano L."/>
            <person name="Kiel M."/>
            <person name="Sales G."/>
            <person name="Doxey A.C."/>
            <person name="Mansfield M.J."/>
            <person name="Schiavone M."/>
            <person name="Rossetto O."/>
            <person name="Pirazzini M."/>
            <person name="Dobrindt U."/>
            <person name="Montecucco C."/>
        </authorList>
    </citation>
    <scope>NUCLEOTIDE SEQUENCE [LARGE SCALE GENOMIC DNA]</scope>
    <source>
        <strain evidence="2 3">DSM 3997</strain>
    </source>
</reference>
<accession>A0A6I1MXE1</accession>
<dbReference type="Gene3D" id="1.20.120.680">
    <property type="entry name" value="Formiminotetrahydrofolate cyclodeaminase monomer, up-and-down helical bundle"/>
    <property type="match status" value="1"/>
</dbReference>
<evidence type="ECO:0000313" key="2">
    <source>
        <dbReference type="EMBL" id="MPQ44819.1"/>
    </source>
</evidence>
<dbReference type="InterPro" id="IPR036178">
    <property type="entry name" value="Formintransfe-cycloase-like_sf"/>
</dbReference>
<proteinExistence type="predicted"/>
<comment type="caution">
    <text evidence="2">The sequence shown here is derived from an EMBL/GenBank/DDBJ whole genome shotgun (WGS) entry which is preliminary data.</text>
</comment>
<dbReference type="SUPFAM" id="SSF101262">
    <property type="entry name" value="Methenyltetrahydrofolate cyclohydrolase-like"/>
    <property type="match status" value="1"/>
</dbReference>
<dbReference type="AlphaFoldDB" id="A0A6I1MXE1"/>